<proteinExistence type="predicted"/>
<evidence type="ECO:0000313" key="1">
    <source>
        <dbReference type="Proteomes" id="UP000515156"/>
    </source>
</evidence>
<dbReference type="InterPro" id="IPR009524">
    <property type="entry name" value="CFAP68"/>
</dbReference>
<dbReference type="GO" id="GO:0005634">
    <property type="term" value="C:nucleus"/>
    <property type="evidence" value="ECO:0007669"/>
    <property type="project" value="InterPro"/>
</dbReference>
<dbReference type="CTD" id="64776"/>
<protein>
    <submittedName>
        <fullName evidence="2">UPF0686 protein C11orf1 homolog</fullName>
    </submittedName>
</protein>
<dbReference type="InParanoid" id="A0A6P7ZB88"/>
<dbReference type="KEGG" id="muo:115481540"/>
<dbReference type="OrthoDB" id="9970063at2759"/>
<reference evidence="2" key="1">
    <citation type="submission" date="2025-08" db="UniProtKB">
        <authorList>
            <consortium name="RefSeq"/>
        </authorList>
    </citation>
    <scope>IDENTIFICATION</scope>
</reference>
<name>A0A6P7ZB88_9AMPH</name>
<keyword evidence="1" id="KW-1185">Reference proteome</keyword>
<dbReference type="GeneID" id="115481540"/>
<dbReference type="AlphaFoldDB" id="A0A6P7ZB88"/>
<gene>
    <name evidence="2" type="primary">C12H11orf1</name>
</gene>
<dbReference type="Proteomes" id="UP000515156">
    <property type="component" value="Chromosome 12"/>
</dbReference>
<organism evidence="1 2">
    <name type="scientific">Microcaecilia unicolor</name>
    <dbReference type="NCBI Taxonomy" id="1415580"/>
    <lineage>
        <taxon>Eukaryota</taxon>
        <taxon>Metazoa</taxon>
        <taxon>Chordata</taxon>
        <taxon>Craniata</taxon>
        <taxon>Vertebrata</taxon>
        <taxon>Euteleostomi</taxon>
        <taxon>Amphibia</taxon>
        <taxon>Gymnophiona</taxon>
        <taxon>Siphonopidae</taxon>
        <taxon>Microcaecilia</taxon>
    </lineage>
</organism>
<dbReference type="GO" id="GO:0030317">
    <property type="term" value="P:flagellated sperm motility"/>
    <property type="evidence" value="ECO:0007669"/>
    <property type="project" value="InterPro"/>
</dbReference>
<accession>A0A6P7ZB88</accession>
<sequence>MAWANKSGKLLHDSKTCVVAEESYSPKTLQGNWYEERCDTKTVLEPKPLPSQRAHYYQTTYAAAYNREEKVPTRTTLEREPHIYPGHQPELDPPETKFIPKTCYMIDYVAPKQKHRALLAAMRGRAEETVEPEERGFTKASAMAAFRAGSAVPQPKWGPAGNRNIPQTTYMVDYVAPSERRKALRAFLDKTEGGTKDPQAEDKLSKSAAVSPFKVPPVFKKEPPIFSRYRPEPGPPKIQFVHKSCYMQDYVAPNLRI</sequence>
<dbReference type="Pfam" id="PF06608">
    <property type="entry name" value="CFAP68"/>
    <property type="match status" value="1"/>
</dbReference>
<dbReference type="RefSeq" id="XP_030076612.1">
    <property type="nucleotide sequence ID" value="XM_030220752.1"/>
</dbReference>
<evidence type="ECO:0000313" key="2">
    <source>
        <dbReference type="RefSeq" id="XP_030076612.1"/>
    </source>
</evidence>